<name>A0A4U6X1K0_9PEZI</name>
<dbReference type="AlphaFoldDB" id="A0A4U6X1K0"/>
<keyword evidence="3" id="KW-1185">Reference proteome</keyword>
<protein>
    <submittedName>
        <fullName evidence="2">Uncharacterized protein</fullName>
    </submittedName>
</protein>
<dbReference type="EMBL" id="PJEX01000583">
    <property type="protein sequence ID" value="TKW49252.1"/>
    <property type="molecule type" value="Genomic_DNA"/>
</dbReference>
<evidence type="ECO:0000256" key="1">
    <source>
        <dbReference type="SAM" id="MobiDB-lite"/>
    </source>
</evidence>
<comment type="caution">
    <text evidence="2">The sequence shown here is derived from an EMBL/GenBank/DDBJ whole genome shotgun (WGS) entry which is preliminary data.</text>
</comment>
<accession>A0A4U6X1K0</accession>
<feature type="region of interest" description="Disordered" evidence="1">
    <location>
        <begin position="161"/>
        <end position="187"/>
    </location>
</feature>
<reference evidence="2 3" key="1">
    <citation type="journal article" date="2019" name="PLoS ONE">
        <title>Comparative genome analysis indicates high evolutionary potential of pathogenicity genes in Colletotrichum tanaceti.</title>
        <authorList>
            <person name="Lelwala R.V."/>
            <person name="Korhonen P.K."/>
            <person name="Young N.D."/>
            <person name="Scott J.B."/>
            <person name="Ades P.A."/>
            <person name="Gasser R.B."/>
            <person name="Taylor P.W.J."/>
        </authorList>
    </citation>
    <scope>NUCLEOTIDE SEQUENCE [LARGE SCALE GENOMIC DNA]</scope>
    <source>
        <strain evidence="2">BRIP57314</strain>
    </source>
</reference>
<dbReference type="STRING" id="1306861.A0A4U6X1K0"/>
<dbReference type="Proteomes" id="UP000310108">
    <property type="component" value="Unassembled WGS sequence"/>
</dbReference>
<organism evidence="2 3">
    <name type="scientific">Colletotrichum tanaceti</name>
    <dbReference type="NCBI Taxonomy" id="1306861"/>
    <lineage>
        <taxon>Eukaryota</taxon>
        <taxon>Fungi</taxon>
        <taxon>Dikarya</taxon>
        <taxon>Ascomycota</taxon>
        <taxon>Pezizomycotina</taxon>
        <taxon>Sordariomycetes</taxon>
        <taxon>Hypocreomycetidae</taxon>
        <taxon>Glomerellales</taxon>
        <taxon>Glomerellaceae</taxon>
        <taxon>Colletotrichum</taxon>
        <taxon>Colletotrichum destructivum species complex</taxon>
    </lineage>
</organism>
<evidence type="ECO:0000313" key="2">
    <source>
        <dbReference type="EMBL" id="TKW49252.1"/>
    </source>
</evidence>
<evidence type="ECO:0000313" key="3">
    <source>
        <dbReference type="Proteomes" id="UP000310108"/>
    </source>
</evidence>
<gene>
    <name evidence="2" type="ORF">CTA1_158</name>
</gene>
<sequence length="232" mass="25314">MAQPPVEAQSPEVAVWCLATWAIHTGHQLLPGKCPVLPTQFPKDSSSQRLMRRAYLLTRDPLSGAANSGVPVFLPSDVVERVEVELARLGEDVLSDRVISWITEPVARHVPSAEQGPADAQEGHPARAVVDPRVQVVLGRHRRGHDDPPREDAERHQRLLRADEEAQPPLRRPWPDEPGVSPARGWGTQALPTVEIGTILTLTRVHLAVAAVGYVGRGHAGRGRLMPLSESP</sequence>
<proteinExistence type="predicted"/>